<accession>A0A7C4NLM8</accession>
<name>A0A7C4NLM8_9CREN</name>
<dbReference type="PANTHER" id="PTHR36215">
    <property type="entry name" value="BLL4998 PROTEIN"/>
    <property type="match status" value="1"/>
</dbReference>
<dbReference type="PANTHER" id="PTHR36215:SF1">
    <property type="entry name" value="BLL4998 PROTEIN"/>
    <property type="match status" value="1"/>
</dbReference>
<dbReference type="InterPro" id="IPR013321">
    <property type="entry name" value="Arc_rbn_hlx_hlx"/>
</dbReference>
<dbReference type="InterPro" id="IPR010985">
    <property type="entry name" value="Ribbon_hlx_hlx"/>
</dbReference>
<dbReference type="InterPro" id="IPR002145">
    <property type="entry name" value="CopG"/>
</dbReference>
<dbReference type="Gene3D" id="1.10.1220.10">
    <property type="entry name" value="Met repressor-like"/>
    <property type="match status" value="1"/>
</dbReference>
<sequence>MRIITVKMPESYIEAIDELVRLGRYASRSEVIRAAIRELLKRELWSANSSAVGERSIRSRYIEVIDDFK</sequence>
<proteinExistence type="predicted"/>
<comment type="caution">
    <text evidence="3">The sequence shown here is derived from an EMBL/GenBank/DDBJ whole genome shotgun (WGS) entry which is preliminary data.</text>
</comment>
<dbReference type="GO" id="GO:0006355">
    <property type="term" value="P:regulation of DNA-templated transcription"/>
    <property type="evidence" value="ECO:0007669"/>
    <property type="project" value="InterPro"/>
</dbReference>
<dbReference type="SUPFAM" id="SSF47598">
    <property type="entry name" value="Ribbon-helix-helix"/>
    <property type="match status" value="1"/>
</dbReference>
<organism evidence="3">
    <name type="scientific">Ignisphaera aggregans</name>
    <dbReference type="NCBI Taxonomy" id="334771"/>
    <lineage>
        <taxon>Archaea</taxon>
        <taxon>Thermoproteota</taxon>
        <taxon>Thermoprotei</taxon>
        <taxon>Desulfurococcales</taxon>
        <taxon>Desulfurococcaceae</taxon>
        <taxon>Ignisphaera</taxon>
    </lineage>
</organism>
<gene>
    <name evidence="3" type="ORF">ENU08_01620</name>
    <name evidence="2" type="ORF">ENU41_01095</name>
</gene>
<evidence type="ECO:0000259" key="1">
    <source>
        <dbReference type="Pfam" id="PF01402"/>
    </source>
</evidence>
<dbReference type="CDD" id="cd22231">
    <property type="entry name" value="RHH_NikR_HicB-like"/>
    <property type="match status" value="1"/>
</dbReference>
<feature type="domain" description="Ribbon-helix-helix protein CopG" evidence="1">
    <location>
        <begin position="3"/>
        <end position="43"/>
    </location>
</feature>
<dbReference type="EMBL" id="DTBD01000010">
    <property type="protein sequence ID" value="HGQ63926.1"/>
    <property type="molecule type" value="Genomic_DNA"/>
</dbReference>
<evidence type="ECO:0000313" key="2">
    <source>
        <dbReference type="EMBL" id="HGQ35260.1"/>
    </source>
</evidence>
<protein>
    <submittedName>
        <fullName evidence="3">Ribbon-helix-helix protein, CopG family</fullName>
    </submittedName>
</protein>
<evidence type="ECO:0000313" key="3">
    <source>
        <dbReference type="EMBL" id="HGQ63926.1"/>
    </source>
</evidence>
<reference evidence="3" key="1">
    <citation type="journal article" date="2020" name="mSystems">
        <title>Genome- and Community-Level Interaction Insights into Carbon Utilization and Element Cycling Functions of Hydrothermarchaeota in Hydrothermal Sediment.</title>
        <authorList>
            <person name="Zhou Z."/>
            <person name="Liu Y."/>
            <person name="Xu W."/>
            <person name="Pan J."/>
            <person name="Luo Z.H."/>
            <person name="Li M."/>
        </authorList>
    </citation>
    <scope>NUCLEOTIDE SEQUENCE [LARGE SCALE GENOMIC DNA]</scope>
    <source>
        <strain evidence="3">SpSt-637</strain>
        <strain evidence="2">SpSt-667</strain>
    </source>
</reference>
<dbReference type="Pfam" id="PF01402">
    <property type="entry name" value="RHH_1"/>
    <property type="match status" value="1"/>
</dbReference>
<dbReference type="EMBL" id="DTCK01000008">
    <property type="protein sequence ID" value="HGQ35260.1"/>
    <property type="molecule type" value="Genomic_DNA"/>
</dbReference>
<dbReference type="AlphaFoldDB" id="A0A7C4NLM8"/>